<feature type="region of interest" description="Disordered" evidence="1">
    <location>
        <begin position="603"/>
        <end position="628"/>
    </location>
</feature>
<proteinExistence type="predicted"/>
<accession>A0A2B7Y4Y3</accession>
<evidence type="ECO:0000256" key="1">
    <source>
        <dbReference type="SAM" id="MobiDB-lite"/>
    </source>
</evidence>
<organism evidence="2 3">
    <name type="scientific">Helicocarpus griseus UAMH5409</name>
    <dbReference type="NCBI Taxonomy" id="1447875"/>
    <lineage>
        <taxon>Eukaryota</taxon>
        <taxon>Fungi</taxon>
        <taxon>Dikarya</taxon>
        <taxon>Ascomycota</taxon>
        <taxon>Pezizomycotina</taxon>
        <taxon>Eurotiomycetes</taxon>
        <taxon>Eurotiomycetidae</taxon>
        <taxon>Onygenales</taxon>
        <taxon>Ajellomycetaceae</taxon>
        <taxon>Helicocarpus</taxon>
    </lineage>
</organism>
<evidence type="ECO:0000313" key="2">
    <source>
        <dbReference type="EMBL" id="PGH16071.1"/>
    </source>
</evidence>
<feature type="compositionally biased region" description="Low complexity" evidence="1">
    <location>
        <begin position="446"/>
        <end position="458"/>
    </location>
</feature>
<dbReference type="EMBL" id="PDNB01000020">
    <property type="protein sequence ID" value="PGH16071.1"/>
    <property type="molecule type" value="Genomic_DNA"/>
</dbReference>
<dbReference type="STRING" id="1447875.A0A2B7Y4Y3"/>
<feature type="compositionally biased region" description="Basic and acidic residues" evidence="1">
    <location>
        <begin position="240"/>
        <end position="259"/>
    </location>
</feature>
<evidence type="ECO:0000313" key="3">
    <source>
        <dbReference type="Proteomes" id="UP000223968"/>
    </source>
</evidence>
<keyword evidence="3" id="KW-1185">Reference proteome</keyword>
<sequence>MPIPTRRLSLREPRTTQRQKPDPEPTIPEVEQRQQQQPRSIKARSNTTSLPTTASRNQSTTSGLPQPAATTVTNTGGRGVATTATAAGVGSDSNNNGGDATSHAARRRSFLPQRGSWQRTGVTAGVGTGGATRLQLQPQDSQLQRLRDAKAQEESSKAPAASQSPVLSARPAEPVEEGTVAAKLPDLSQQELPPLSPTKISRPVTSPTHSHASSMATSRLERSGSVSARNADVLRAQDGPVRRLERSGSIRGSKVDALKSQEGSAGRFERPGSSENTPRLDSLRSEDGGAGRSERPGSSSTTSSSQLSRRQSVHTTATRTERPGSASTTNSQASRPQSKPTQRAERPGSGGAPKPEAPKVQKAGATRLERSASLRQPPASRLTAAAKHSRHQSQGVVVAKGLTSVKQGEGDASSNPSLRASKPQFSTLQQHYSPKKGPKTKQPVPTTSTASSTTTTKTEPGTDPASPSHTDPYIAALQTELLQLHLLHANSLQARRDWESSAEQKLRKQHKAVMSKYHALLAREEAAQRYVNNLALNKLAEDAKMHNKGNKSSYDFSDQIQVLSRVVQDVAALTDARGGRYSSCVRVFEEWFAHVSQVRQERSRMRKSAVGSGGGDDGGDDDGSGSGSNCDFIDPLNSKWKEEVVALGAKLELCARELDCLDVDARVDGIGEGGNGYPTSSALVRTVRGHKMLLASMIGELEVMSAVEADVGVLERLWVKGAVDRLSSGEGGGGGGNGLVEMGGRQPAWVSV</sequence>
<feature type="compositionally biased region" description="Polar residues" evidence="1">
    <location>
        <begin position="43"/>
        <end position="64"/>
    </location>
</feature>
<dbReference type="AlphaFoldDB" id="A0A2B7Y4Y3"/>
<name>A0A2B7Y4Y3_9EURO</name>
<feature type="compositionally biased region" description="Polar residues" evidence="1">
    <location>
        <begin position="134"/>
        <end position="144"/>
    </location>
</feature>
<feature type="compositionally biased region" description="Low complexity" evidence="1">
    <location>
        <begin position="68"/>
        <end position="99"/>
    </location>
</feature>
<comment type="caution">
    <text evidence="2">The sequence shown here is derived from an EMBL/GenBank/DDBJ whole genome shotgun (WGS) entry which is preliminary data.</text>
</comment>
<feature type="region of interest" description="Disordered" evidence="1">
    <location>
        <begin position="1"/>
        <end position="471"/>
    </location>
</feature>
<feature type="compositionally biased region" description="Polar residues" evidence="1">
    <location>
        <begin position="412"/>
        <end position="432"/>
    </location>
</feature>
<feature type="compositionally biased region" description="Basic and acidic residues" evidence="1">
    <location>
        <begin position="9"/>
        <end position="23"/>
    </location>
</feature>
<reference evidence="2 3" key="1">
    <citation type="submission" date="2017-10" db="EMBL/GenBank/DDBJ databases">
        <title>Comparative genomics in systemic dimorphic fungi from Ajellomycetaceae.</title>
        <authorList>
            <person name="Munoz J.F."/>
            <person name="Mcewen J.G."/>
            <person name="Clay O.K."/>
            <person name="Cuomo C.A."/>
        </authorList>
    </citation>
    <scope>NUCLEOTIDE SEQUENCE [LARGE SCALE GENOMIC DNA]</scope>
    <source>
        <strain evidence="2 3">UAMH5409</strain>
    </source>
</reference>
<feature type="compositionally biased region" description="Basic and acidic residues" evidence="1">
    <location>
        <begin position="145"/>
        <end position="156"/>
    </location>
</feature>
<dbReference type="OrthoDB" id="432544at2759"/>
<protein>
    <submittedName>
        <fullName evidence="2">Uncharacterized protein</fullName>
    </submittedName>
</protein>
<gene>
    <name evidence="2" type="ORF">AJ79_02051</name>
</gene>
<feature type="compositionally biased region" description="Low complexity" evidence="1">
    <location>
        <begin position="298"/>
        <end position="310"/>
    </location>
</feature>
<dbReference type="Proteomes" id="UP000223968">
    <property type="component" value="Unassembled WGS sequence"/>
</dbReference>
<feature type="compositionally biased region" description="Polar residues" evidence="1">
    <location>
        <begin position="325"/>
        <end position="341"/>
    </location>
</feature>
<feature type="compositionally biased region" description="Basic and acidic residues" evidence="1">
    <location>
        <begin position="281"/>
        <end position="295"/>
    </location>
</feature>
<feature type="compositionally biased region" description="Polar residues" evidence="1">
    <location>
        <begin position="203"/>
        <end position="217"/>
    </location>
</feature>